<dbReference type="AlphaFoldDB" id="A0A5N6U3T0"/>
<keyword evidence="7 9" id="KW-0503">Monooxygenase</keyword>
<dbReference type="InterPro" id="IPR017972">
    <property type="entry name" value="Cyt_P450_CS"/>
</dbReference>
<reference evidence="11 12" key="1">
    <citation type="submission" date="2019-04" db="EMBL/GenBank/DDBJ databases">
        <title>Friends and foes A comparative genomics study of 23 Aspergillus species from section Flavi.</title>
        <authorList>
            <consortium name="DOE Joint Genome Institute"/>
            <person name="Kjaerbolling I."/>
            <person name="Vesth T."/>
            <person name="Frisvad J.C."/>
            <person name="Nybo J.L."/>
            <person name="Theobald S."/>
            <person name="Kildgaard S."/>
            <person name="Isbrandt T."/>
            <person name="Kuo A."/>
            <person name="Sato A."/>
            <person name="Lyhne E.K."/>
            <person name="Kogle M.E."/>
            <person name="Wiebenga A."/>
            <person name="Kun R.S."/>
            <person name="Lubbers R.J."/>
            <person name="Makela M.R."/>
            <person name="Barry K."/>
            <person name="Chovatia M."/>
            <person name="Clum A."/>
            <person name="Daum C."/>
            <person name="Haridas S."/>
            <person name="He G."/>
            <person name="LaButti K."/>
            <person name="Lipzen A."/>
            <person name="Mondo S."/>
            <person name="Riley R."/>
            <person name="Salamov A."/>
            <person name="Simmons B.A."/>
            <person name="Magnuson J.K."/>
            <person name="Henrissat B."/>
            <person name="Mortensen U.H."/>
            <person name="Larsen T.O."/>
            <person name="Devries R.P."/>
            <person name="Grigoriev I.V."/>
            <person name="Machida M."/>
            <person name="Baker S.E."/>
            <person name="Andersen M.R."/>
        </authorList>
    </citation>
    <scope>NUCLEOTIDE SEQUENCE [LARGE SCALE GENOMIC DNA]</scope>
    <source>
        <strain evidence="11 12">IBT 18842</strain>
    </source>
</reference>
<evidence type="ECO:0000256" key="4">
    <source>
        <dbReference type="ARBA" id="ARBA00022723"/>
    </source>
</evidence>
<dbReference type="Pfam" id="PF00067">
    <property type="entry name" value="p450"/>
    <property type="match status" value="1"/>
</dbReference>
<dbReference type="PRINTS" id="PR00385">
    <property type="entry name" value="P450"/>
</dbReference>
<keyword evidence="10" id="KW-1133">Transmembrane helix</keyword>
<feature type="binding site" description="axial binding residue" evidence="8">
    <location>
        <position position="424"/>
    </location>
    <ligand>
        <name>heme</name>
        <dbReference type="ChEBI" id="CHEBI:30413"/>
    </ligand>
    <ligandPart>
        <name>Fe</name>
        <dbReference type="ChEBI" id="CHEBI:18248"/>
    </ligandPart>
</feature>
<dbReference type="EMBL" id="ML742042">
    <property type="protein sequence ID" value="KAE8153238.1"/>
    <property type="molecule type" value="Genomic_DNA"/>
</dbReference>
<dbReference type="GO" id="GO:0005506">
    <property type="term" value="F:iron ion binding"/>
    <property type="evidence" value="ECO:0007669"/>
    <property type="project" value="InterPro"/>
</dbReference>
<dbReference type="InterPro" id="IPR002401">
    <property type="entry name" value="Cyt_P450_E_grp-I"/>
</dbReference>
<feature type="transmembrane region" description="Helical" evidence="10">
    <location>
        <begin position="6"/>
        <end position="27"/>
    </location>
</feature>
<keyword evidence="12" id="KW-1185">Reference proteome</keyword>
<evidence type="ECO:0000256" key="5">
    <source>
        <dbReference type="ARBA" id="ARBA00023002"/>
    </source>
</evidence>
<evidence type="ECO:0000313" key="12">
    <source>
        <dbReference type="Proteomes" id="UP000325780"/>
    </source>
</evidence>
<keyword evidence="3 8" id="KW-0349">Heme</keyword>
<dbReference type="GO" id="GO:0016705">
    <property type="term" value="F:oxidoreductase activity, acting on paired donors, with incorporation or reduction of molecular oxygen"/>
    <property type="evidence" value="ECO:0007669"/>
    <property type="project" value="InterPro"/>
</dbReference>
<keyword evidence="4 8" id="KW-0479">Metal-binding</keyword>
<dbReference type="InterPro" id="IPR036396">
    <property type="entry name" value="Cyt_P450_sf"/>
</dbReference>
<dbReference type="GO" id="GO:0004497">
    <property type="term" value="F:monooxygenase activity"/>
    <property type="evidence" value="ECO:0007669"/>
    <property type="project" value="UniProtKB-KW"/>
</dbReference>
<comment type="similarity">
    <text evidence="2 9">Belongs to the cytochrome P450 family.</text>
</comment>
<dbReference type="InterPro" id="IPR001128">
    <property type="entry name" value="Cyt_P450"/>
</dbReference>
<evidence type="ECO:0000256" key="3">
    <source>
        <dbReference type="ARBA" id="ARBA00022617"/>
    </source>
</evidence>
<keyword evidence="10" id="KW-0472">Membrane</keyword>
<dbReference type="GO" id="GO:0020037">
    <property type="term" value="F:heme binding"/>
    <property type="evidence" value="ECO:0007669"/>
    <property type="project" value="InterPro"/>
</dbReference>
<dbReference type="PROSITE" id="PS00086">
    <property type="entry name" value="CYTOCHROME_P450"/>
    <property type="match status" value="1"/>
</dbReference>
<dbReference type="Gene3D" id="1.10.630.10">
    <property type="entry name" value="Cytochrome P450"/>
    <property type="match status" value="1"/>
</dbReference>
<dbReference type="PANTHER" id="PTHR24305">
    <property type="entry name" value="CYTOCHROME P450"/>
    <property type="match status" value="1"/>
</dbReference>
<dbReference type="CDD" id="cd11062">
    <property type="entry name" value="CYP58-like"/>
    <property type="match status" value="1"/>
</dbReference>
<evidence type="ECO:0000256" key="1">
    <source>
        <dbReference type="ARBA" id="ARBA00001971"/>
    </source>
</evidence>
<name>A0A5N6U3T0_ASPAV</name>
<protein>
    <submittedName>
        <fullName evidence="11">Cytochrome P450</fullName>
    </submittedName>
</protein>
<evidence type="ECO:0000256" key="8">
    <source>
        <dbReference type="PIRSR" id="PIRSR602401-1"/>
    </source>
</evidence>
<dbReference type="InterPro" id="IPR050121">
    <property type="entry name" value="Cytochrome_P450_monoxygenase"/>
</dbReference>
<comment type="cofactor">
    <cofactor evidence="1 8">
        <name>heme</name>
        <dbReference type="ChEBI" id="CHEBI:30413"/>
    </cofactor>
</comment>
<evidence type="ECO:0000313" key="11">
    <source>
        <dbReference type="EMBL" id="KAE8153238.1"/>
    </source>
</evidence>
<evidence type="ECO:0000256" key="6">
    <source>
        <dbReference type="ARBA" id="ARBA00023004"/>
    </source>
</evidence>
<dbReference type="SUPFAM" id="SSF48264">
    <property type="entry name" value="Cytochrome P450"/>
    <property type="match status" value="1"/>
</dbReference>
<dbReference type="Proteomes" id="UP000325780">
    <property type="component" value="Unassembled WGS sequence"/>
</dbReference>
<dbReference type="OrthoDB" id="3945418at2759"/>
<evidence type="ECO:0000256" key="9">
    <source>
        <dbReference type="RuleBase" id="RU000461"/>
    </source>
</evidence>
<gene>
    <name evidence="11" type="ORF">BDV25DRAFT_137144</name>
</gene>
<evidence type="ECO:0000256" key="7">
    <source>
        <dbReference type="ARBA" id="ARBA00023033"/>
    </source>
</evidence>
<keyword evidence="10" id="KW-0812">Transmembrane</keyword>
<dbReference type="PANTHER" id="PTHR24305:SF157">
    <property type="entry name" value="N-ACETYLTRYPTOPHAN 6-HYDROXYLASE IVOC-RELATED"/>
    <property type="match status" value="1"/>
</dbReference>
<organism evidence="11 12">
    <name type="scientific">Aspergillus avenaceus</name>
    <dbReference type="NCBI Taxonomy" id="36643"/>
    <lineage>
        <taxon>Eukaryota</taxon>
        <taxon>Fungi</taxon>
        <taxon>Dikarya</taxon>
        <taxon>Ascomycota</taxon>
        <taxon>Pezizomycotina</taxon>
        <taxon>Eurotiomycetes</taxon>
        <taxon>Eurotiomycetidae</taxon>
        <taxon>Eurotiales</taxon>
        <taxon>Aspergillaceae</taxon>
        <taxon>Aspergillus</taxon>
        <taxon>Aspergillus subgen. Circumdati</taxon>
    </lineage>
</organism>
<proteinExistence type="inferred from homology"/>
<accession>A0A5N6U3T0</accession>
<sequence length="484" mass="55493">MNAQIYVVGLAVSISCLLLRTIYRLYFHPLSKFPGPKLPAITHLYEFYYDVVKGGKFVWEIQRMHEQYGPIVRINPLELHIKDPYYHDSIYLTRRQEKDPYMARVFSAPHSAAATVDHDHHRYRRDLTTAFFSKRSVMSLESLVHDKVDKASLRFLNAYEQGTVISIDAVFAGLTADLVSHYTYGESMGVLDSKDMKNDFRDAIRSLGSICHLTRFFAIFHGLIDGAPALLEWIQPTSKGLLDTRRKVEKKAMHRLNETKGKNTKSTKTIFDYICDPAIPPEERSLARVKDEAFIFLLAGTESTARVLTTGAFWIYRDRSLLQKVRDELKPIMPEPTTRVPLTQLEKLPYLTALVNESLRLSHPVIIPFLLGHPVSQIIYFVHMDPNIFPDPERFNADRWIEASNNGVRLNRFLVPFSKGPRMCMGMNLAYSVLYQMFATMIRRFDVEIHNTTPESIRITRELVTGLPDTDTVIVHGLVTGILD</sequence>
<keyword evidence="5 9" id="KW-0560">Oxidoreductase</keyword>
<keyword evidence="6 8" id="KW-0408">Iron</keyword>
<evidence type="ECO:0000256" key="2">
    <source>
        <dbReference type="ARBA" id="ARBA00010617"/>
    </source>
</evidence>
<dbReference type="PRINTS" id="PR00463">
    <property type="entry name" value="EP450I"/>
</dbReference>
<evidence type="ECO:0000256" key="10">
    <source>
        <dbReference type="SAM" id="Phobius"/>
    </source>
</evidence>